<dbReference type="AlphaFoldDB" id="S5LTM6"/>
<reference evidence="1 2" key="1">
    <citation type="journal article" date="2013" name="Genome Biol. Evol.">
        <title>Comparison of metabolic capacities and inference of gene content evolution in mosquito-associated Spiroplasma diminutum and S. taiwanense.</title>
        <authorList>
            <person name="Lo W.S."/>
            <person name="Ku C."/>
            <person name="Chen L.L."/>
            <person name="Chang T.H."/>
            <person name="Kuo C.H."/>
        </authorList>
    </citation>
    <scope>NUCLEOTIDE SEQUENCE [LARGE SCALE GENOMIC DNA]</scope>
    <source>
        <strain evidence="1">CT-1</strain>
    </source>
</reference>
<dbReference type="KEGG" id="stai:STAIW_v1c04140"/>
<dbReference type="STRING" id="1276220.STAIW_v1c04140"/>
<sequence>MYYNVISGIKSYQNIFGILDSNESEGIPIASFTGMSANSENELENLWNMFKDPWPNNTAELLNENLSLTYEGLNKSRKRLLNEGFQTKFKWGLYNGGLSEEAHKNVIYMISKKGLEVLELQDPPGPVLPSIGFSLNFIDINFEINNNDLITKNTTIIKRVNI</sequence>
<protein>
    <submittedName>
        <fullName evidence="1">Uncharacterized protein</fullName>
    </submittedName>
</protein>
<dbReference type="Proteomes" id="UP000014984">
    <property type="component" value="Chromosome"/>
</dbReference>
<keyword evidence="2" id="KW-1185">Reference proteome</keyword>
<name>S5LTM6_9MOLU</name>
<dbReference type="RefSeq" id="WP_020834203.1">
    <property type="nucleotide sequence ID" value="NC_021846.1"/>
</dbReference>
<proteinExistence type="predicted"/>
<dbReference type="PATRIC" id="fig|1276220.3.peg.419"/>
<dbReference type="EMBL" id="CP005074">
    <property type="protein sequence ID" value="AGR41064.1"/>
    <property type="molecule type" value="Genomic_DNA"/>
</dbReference>
<dbReference type="OrthoDB" id="387750at2"/>
<dbReference type="HOGENOM" id="CLU_1446816_0_0_14"/>
<evidence type="ECO:0000313" key="2">
    <source>
        <dbReference type="Proteomes" id="UP000014984"/>
    </source>
</evidence>
<evidence type="ECO:0000313" key="1">
    <source>
        <dbReference type="EMBL" id="AGR41064.1"/>
    </source>
</evidence>
<accession>S5LTM6</accession>
<gene>
    <name evidence="1" type="ORF">STAIW_v1c04140</name>
</gene>
<organism evidence="1 2">
    <name type="scientific">Spiroplasma taiwanense CT-1</name>
    <dbReference type="NCBI Taxonomy" id="1276220"/>
    <lineage>
        <taxon>Bacteria</taxon>
        <taxon>Bacillati</taxon>
        <taxon>Mycoplasmatota</taxon>
        <taxon>Mollicutes</taxon>
        <taxon>Entomoplasmatales</taxon>
        <taxon>Spiroplasmataceae</taxon>
        <taxon>Spiroplasma</taxon>
    </lineage>
</organism>